<feature type="domain" description="VOC" evidence="1">
    <location>
        <begin position="158"/>
        <end position="275"/>
    </location>
</feature>
<name>A0A4Y9QU32_9BACT</name>
<dbReference type="Proteomes" id="UP000297647">
    <property type="component" value="Unassembled WGS sequence"/>
</dbReference>
<proteinExistence type="predicted"/>
<dbReference type="InterPro" id="IPR004360">
    <property type="entry name" value="Glyas_Fos-R_dOase_dom"/>
</dbReference>
<dbReference type="EMBL" id="SPSB01000002">
    <property type="protein sequence ID" value="TFV96101.1"/>
    <property type="molecule type" value="Genomic_DNA"/>
</dbReference>
<accession>A0A4Y9QU32</accession>
<dbReference type="RefSeq" id="WP_135072758.1">
    <property type="nucleotide sequence ID" value="NZ_SPSB01000002.1"/>
</dbReference>
<reference evidence="2 3" key="1">
    <citation type="submission" date="2019-03" db="EMBL/GenBank/DDBJ databases">
        <title>Algoriphagus sp. nov, a new strain isolated from root system soil of mangrove plant Kandelia.</title>
        <authorList>
            <person name="Yin Q."/>
            <person name="Wang K."/>
            <person name="Song Z."/>
        </authorList>
    </citation>
    <scope>NUCLEOTIDE SEQUENCE [LARGE SCALE GENOMIC DNA]</scope>
    <source>
        <strain evidence="2 3">XY-J91</strain>
    </source>
</reference>
<evidence type="ECO:0000259" key="1">
    <source>
        <dbReference type="PROSITE" id="PS51819"/>
    </source>
</evidence>
<comment type="caution">
    <text evidence="2">The sequence shown here is derived from an EMBL/GenBank/DDBJ whole genome shotgun (WGS) entry which is preliminary data.</text>
</comment>
<organism evidence="2 3">
    <name type="scientific">Algoriphagus kandeliae</name>
    <dbReference type="NCBI Taxonomy" id="2562278"/>
    <lineage>
        <taxon>Bacteria</taxon>
        <taxon>Pseudomonadati</taxon>
        <taxon>Bacteroidota</taxon>
        <taxon>Cytophagia</taxon>
        <taxon>Cytophagales</taxon>
        <taxon>Cyclobacteriaceae</taxon>
        <taxon>Algoriphagus</taxon>
    </lineage>
</organism>
<evidence type="ECO:0000313" key="2">
    <source>
        <dbReference type="EMBL" id="TFV96101.1"/>
    </source>
</evidence>
<gene>
    <name evidence="2" type="ORF">E4S40_07700</name>
</gene>
<dbReference type="InterPro" id="IPR037523">
    <property type="entry name" value="VOC_core"/>
</dbReference>
<dbReference type="Pfam" id="PF00903">
    <property type="entry name" value="Glyoxalase"/>
    <property type="match status" value="1"/>
</dbReference>
<dbReference type="AlphaFoldDB" id="A0A4Y9QU32"/>
<dbReference type="InterPro" id="IPR029068">
    <property type="entry name" value="Glyas_Bleomycin-R_OHBP_Dase"/>
</dbReference>
<sequence>MRFKIQVLFVLGWLFAACQSKSFERESGQVESFAEMVAAGVKPIALGPPMTPAELDLFMPEAERLAGKYGIQLYRESDLIKTQLFPAEVSDGKEVLILFQEPIYLQAYQDLKNEIESAKPEELQDLSRRFGRLLGYPVWKINELLEANSNFRDLEDFGIQGQELNWYYRDLPRAKSFYQDKLGLKLLSETESKVTFQIAGDSRLVLHDVKSSGYNGIEPKSVALALLTDDLDTWYSHMQKENIPIKYSLKRNPGGPHDGFVAVDPEGYLLEFEIFYQHPENERLIPELHQLAEEATTLGKSFSFKGSITWLYYKDMLPAQQFVEEKLGLRLSADQGWAKIYKLSSNSYLGLVDGLRGMNSFSEEKLVDLKISLKNPEGWEEYLQLTSKDTSRNSGSFKDSGLYTIYFK</sequence>
<dbReference type="PROSITE" id="PS51819">
    <property type="entry name" value="VOC"/>
    <property type="match status" value="1"/>
</dbReference>
<dbReference type="PROSITE" id="PS51257">
    <property type="entry name" value="PROKAR_LIPOPROTEIN"/>
    <property type="match status" value="1"/>
</dbReference>
<dbReference type="Gene3D" id="3.10.180.10">
    <property type="entry name" value="2,3-Dihydroxybiphenyl 1,2-Dioxygenase, domain 1"/>
    <property type="match status" value="1"/>
</dbReference>
<evidence type="ECO:0000313" key="3">
    <source>
        <dbReference type="Proteomes" id="UP000297647"/>
    </source>
</evidence>
<protein>
    <submittedName>
        <fullName evidence="2">Glyoxalase</fullName>
    </submittedName>
</protein>
<dbReference type="OrthoDB" id="9796521at2"/>
<dbReference type="SUPFAM" id="SSF54593">
    <property type="entry name" value="Glyoxalase/Bleomycin resistance protein/Dihydroxybiphenyl dioxygenase"/>
    <property type="match status" value="1"/>
</dbReference>
<keyword evidence="3" id="KW-1185">Reference proteome</keyword>